<dbReference type="EMBL" id="CAEZYQ010000034">
    <property type="protein sequence ID" value="CAB4765920.1"/>
    <property type="molecule type" value="Genomic_DNA"/>
</dbReference>
<dbReference type="AlphaFoldDB" id="A0A6J6V1D2"/>
<proteinExistence type="predicted"/>
<reference evidence="2" key="1">
    <citation type="submission" date="2020-05" db="EMBL/GenBank/DDBJ databases">
        <authorList>
            <person name="Chiriac C."/>
            <person name="Salcher M."/>
            <person name="Ghai R."/>
            <person name="Kavagutti S V."/>
        </authorList>
    </citation>
    <scope>NUCLEOTIDE SEQUENCE</scope>
</reference>
<protein>
    <submittedName>
        <fullName evidence="2">Unannotated protein</fullName>
    </submittedName>
</protein>
<evidence type="ECO:0000313" key="2">
    <source>
        <dbReference type="EMBL" id="CAB4765920.1"/>
    </source>
</evidence>
<feature type="transmembrane region" description="Helical" evidence="1">
    <location>
        <begin position="28"/>
        <end position="46"/>
    </location>
</feature>
<feature type="transmembrane region" description="Helical" evidence="1">
    <location>
        <begin position="141"/>
        <end position="164"/>
    </location>
</feature>
<dbReference type="Pfam" id="PF10011">
    <property type="entry name" value="DUF2254"/>
    <property type="match status" value="1"/>
</dbReference>
<gene>
    <name evidence="2" type="ORF">UFOPK2761_03045</name>
</gene>
<evidence type="ECO:0000256" key="1">
    <source>
        <dbReference type="SAM" id="Phobius"/>
    </source>
</evidence>
<keyword evidence="1" id="KW-1133">Transmembrane helix</keyword>
<sequence length="398" mass="42856">MSPTVLPVPVRVDQSAAARRAGHLLRPFWVVPALWCLLAVAAGLVLPDAEAWVPDRLLLFEGGVEGARTVLSTIAGAMISVTGLVFSITMVVLQLASSQYTPRVLQAFLGDRTTQHTLGIFAASFLYALVVLRAVRDGERAPGLAITMALLLVLAAVGMFLAYIHHITTSIGVARMLQSTAQQSRDLLADGQSSQWPTTPPVLEEPQGVRVLAAPRSGYVDALDTPALVRVASRHGVRIELLQPLGAFVAHGSPLLAVHELPGADTPSEEAVLALVSQVGERTMDQDLGYGIRRLVDIAERALSPGINDPTTAVQVLDQLHDLLRRMVTAPATWPVRSDEEGTVRLVLRQPTLADVVEQALADIAHWGEDHRRVRERIATIMDDLRAAALDEHRVGLG</sequence>
<feature type="transmembrane region" description="Helical" evidence="1">
    <location>
        <begin position="66"/>
        <end position="96"/>
    </location>
</feature>
<dbReference type="InterPro" id="IPR018723">
    <property type="entry name" value="DUF2254_membrane"/>
</dbReference>
<name>A0A6J6V1D2_9ZZZZ</name>
<keyword evidence="1" id="KW-0812">Transmembrane</keyword>
<organism evidence="2">
    <name type="scientific">freshwater metagenome</name>
    <dbReference type="NCBI Taxonomy" id="449393"/>
    <lineage>
        <taxon>unclassified sequences</taxon>
        <taxon>metagenomes</taxon>
        <taxon>ecological metagenomes</taxon>
    </lineage>
</organism>
<accession>A0A6J6V1D2</accession>
<keyword evidence="1" id="KW-0472">Membrane</keyword>
<feature type="transmembrane region" description="Helical" evidence="1">
    <location>
        <begin position="117"/>
        <end position="135"/>
    </location>
</feature>